<dbReference type="RefSeq" id="WP_203752775.1">
    <property type="nucleotide sequence ID" value="NZ_BONF01000038.1"/>
</dbReference>
<proteinExistence type="predicted"/>
<feature type="compositionally biased region" description="Basic and acidic residues" evidence="1">
    <location>
        <begin position="1"/>
        <end position="35"/>
    </location>
</feature>
<evidence type="ECO:0000313" key="3">
    <source>
        <dbReference type="Proteomes" id="UP000601223"/>
    </source>
</evidence>
<organism evidence="2 3">
    <name type="scientific">Catellatospora bangladeshensis</name>
    <dbReference type="NCBI Taxonomy" id="310355"/>
    <lineage>
        <taxon>Bacteria</taxon>
        <taxon>Bacillati</taxon>
        <taxon>Actinomycetota</taxon>
        <taxon>Actinomycetes</taxon>
        <taxon>Micromonosporales</taxon>
        <taxon>Micromonosporaceae</taxon>
        <taxon>Catellatospora</taxon>
    </lineage>
</organism>
<gene>
    <name evidence="2" type="ORF">Cba03nite_57980</name>
</gene>
<dbReference type="Proteomes" id="UP000601223">
    <property type="component" value="Unassembled WGS sequence"/>
</dbReference>
<feature type="compositionally biased region" description="Basic and acidic residues" evidence="1">
    <location>
        <begin position="42"/>
        <end position="71"/>
    </location>
</feature>
<dbReference type="InterPro" id="IPR028037">
    <property type="entry name" value="Antitoxin_Rv0909/MT0933"/>
</dbReference>
<evidence type="ECO:0000256" key="1">
    <source>
        <dbReference type="SAM" id="MobiDB-lite"/>
    </source>
</evidence>
<comment type="caution">
    <text evidence="2">The sequence shown here is derived from an EMBL/GenBank/DDBJ whole genome shotgun (WGS) entry which is preliminary data.</text>
</comment>
<dbReference type="Pfam" id="PF14013">
    <property type="entry name" value="MT0933_antitox"/>
    <property type="match status" value="1"/>
</dbReference>
<keyword evidence="3" id="KW-1185">Reference proteome</keyword>
<evidence type="ECO:0000313" key="2">
    <source>
        <dbReference type="EMBL" id="GIF84449.1"/>
    </source>
</evidence>
<accession>A0A8J3JL22</accession>
<protein>
    <submittedName>
        <fullName evidence="2">Kanamycin biosynthetic protein</fullName>
    </submittedName>
</protein>
<feature type="region of interest" description="Disordered" evidence="1">
    <location>
        <begin position="1"/>
        <end position="71"/>
    </location>
</feature>
<dbReference type="AlphaFoldDB" id="A0A8J3JL22"/>
<name>A0A8J3JL22_9ACTN</name>
<sequence length="71" mass="7440">MGILDKAKDALGMDGKGDEASDKAKQMQDKAKDMVDQAGDAVDDKTGGKYAGHVDKAQDAAKSAIDKMDPK</sequence>
<dbReference type="EMBL" id="BONF01000038">
    <property type="protein sequence ID" value="GIF84449.1"/>
    <property type="molecule type" value="Genomic_DNA"/>
</dbReference>
<reference evidence="2 3" key="1">
    <citation type="submission" date="2021-01" db="EMBL/GenBank/DDBJ databases">
        <title>Whole genome shotgun sequence of Catellatospora bangladeshensis NBRC 107357.</title>
        <authorList>
            <person name="Komaki H."/>
            <person name="Tamura T."/>
        </authorList>
    </citation>
    <scope>NUCLEOTIDE SEQUENCE [LARGE SCALE GENOMIC DNA]</scope>
    <source>
        <strain evidence="2 3">NBRC 107357</strain>
    </source>
</reference>